<protein>
    <recommendedName>
        <fullName evidence="1">F-box domain-containing protein</fullName>
    </recommendedName>
</protein>
<dbReference type="PROSITE" id="PS50181">
    <property type="entry name" value="FBOX"/>
    <property type="match status" value="1"/>
</dbReference>
<dbReference type="EMBL" id="JASBNA010000025">
    <property type="protein sequence ID" value="KAK7684392.1"/>
    <property type="molecule type" value="Genomic_DNA"/>
</dbReference>
<sequence length="528" mass="58670">MGDNNLQSLSDLDDDIIIAIFGFLDVSSILALRKTCQRMQLISHLLVVWRHAFNTQVLQHGFPYPPDILLPSLPSTTLEHAVLRSCRISQFWHRPSAEPRSKASFRLKTSMGISDIYLLPENLHDGLEKRRVITVSKGIWSEVACWNLDMTGSQLFKLAEWCPKGAIFTGIAVNGKPDSAAIVALSLTCGGEQCIQILSLQHDQDEFSFQVLKTFSASYRPVYLDGDILAFSDDSSETYISNWRTGESAVLLGSEMSTGSTFEYNKCIKIIDAHDSILVVRARSIDLFPTPKLKPASEDVPIYHPTASHSFGWVDGVSVYPQHHSATIGCQIATPLYVLVRLESDDPWSSDTHTIHLYSLEPNLSRRSRSISPLEDIPEEHPVRTGPDTLHTPYIFPPIHKVSFPTLKGRLRCTDILCGNHGTGIWVQPRSAHEASLTTFDVHSSHAQIPYSVPVNSANESIIGGIFPGIMMNQSGNDDDPMRPRQNVRRIVERDIGSEANWTAMDYDEIRGLVVLGASDGEITVVEL</sequence>
<evidence type="ECO:0000313" key="2">
    <source>
        <dbReference type="EMBL" id="KAK7684392.1"/>
    </source>
</evidence>
<reference evidence="2 3" key="1">
    <citation type="submission" date="2022-09" db="EMBL/GenBank/DDBJ databases">
        <authorList>
            <person name="Palmer J.M."/>
        </authorList>
    </citation>
    <scope>NUCLEOTIDE SEQUENCE [LARGE SCALE GENOMIC DNA]</scope>
    <source>
        <strain evidence="2 3">DSM 7382</strain>
    </source>
</reference>
<dbReference type="AlphaFoldDB" id="A0AAW0FYJ3"/>
<comment type="caution">
    <text evidence="2">The sequence shown here is derived from an EMBL/GenBank/DDBJ whole genome shotgun (WGS) entry which is preliminary data.</text>
</comment>
<keyword evidence="3" id="KW-1185">Reference proteome</keyword>
<organism evidence="2 3">
    <name type="scientific">Cerrena zonata</name>
    <dbReference type="NCBI Taxonomy" id="2478898"/>
    <lineage>
        <taxon>Eukaryota</taxon>
        <taxon>Fungi</taxon>
        <taxon>Dikarya</taxon>
        <taxon>Basidiomycota</taxon>
        <taxon>Agaricomycotina</taxon>
        <taxon>Agaricomycetes</taxon>
        <taxon>Polyporales</taxon>
        <taxon>Cerrenaceae</taxon>
        <taxon>Cerrena</taxon>
    </lineage>
</organism>
<proteinExistence type="predicted"/>
<feature type="domain" description="F-box" evidence="1">
    <location>
        <begin position="6"/>
        <end position="52"/>
    </location>
</feature>
<evidence type="ECO:0000259" key="1">
    <source>
        <dbReference type="PROSITE" id="PS50181"/>
    </source>
</evidence>
<dbReference type="Proteomes" id="UP001385951">
    <property type="component" value="Unassembled WGS sequence"/>
</dbReference>
<dbReference type="Pfam" id="PF00646">
    <property type="entry name" value="F-box"/>
    <property type="match status" value="1"/>
</dbReference>
<name>A0AAW0FYJ3_9APHY</name>
<dbReference type="InterPro" id="IPR036047">
    <property type="entry name" value="F-box-like_dom_sf"/>
</dbReference>
<dbReference type="Gene3D" id="1.20.1280.50">
    <property type="match status" value="1"/>
</dbReference>
<dbReference type="SUPFAM" id="SSF81383">
    <property type="entry name" value="F-box domain"/>
    <property type="match status" value="1"/>
</dbReference>
<accession>A0AAW0FYJ3</accession>
<dbReference type="InterPro" id="IPR001810">
    <property type="entry name" value="F-box_dom"/>
</dbReference>
<evidence type="ECO:0000313" key="3">
    <source>
        <dbReference type="Proteomes" id="UP001385951"/>
    </source>
</evidence>
<gene>
    <name evidence="2" type="ORF">QCA50_012339</name>
</gene>